<evidence type="ECO:0000313" key="3">
    <source>
        <dbReference type="Proteomes" id="UP000193467"/>
    </source>
</evidence>
<proteinExistence type="predicted"/>
<dbReference type="GO" id="GO:0030686">
    <property type="term" value="C:90S preribosome"/>
    <property type="evidence" value="ECO:0007669"/>
    <property type="project" value="TreeGrafter"/>
</dbReference>
<reference evidence="2 3" key="1">
    <citation type="submission" date="2016-07" db="EMBL/GenBank/DDBJ databases">
        <title>Pervasive Adenine N6-methylation of Active Genes in Fungi.</title>
        <authorList>
            <consortium name="DOE Joint Genome Institute"/>
            <person name="Mondo S.J."/>
            <person name="Dannebaum R.O."/>
            <person name="Kuo R.C."/>
            <person name="Labutti K."/>
            <person name="Haridas S."/>
            <person name="Kuo A."/>
            <person name="Salamov A."/>
            <person name="Ahrendt S.R."/>
            <person name="Lipzen A."/>
            <person name="Sullivan W."/>
            <person name="Andreopoulos W.B."/>
            <person name="Clum A."/>
            <person name="Lindquist E."/>
            <person name="Daum C."/>
            <person name="Ramamoorthy G.K."/>
            <person name="Gryganskyi A."/>
            <person name="Culley D."/>
            <person name="Magnuson J.K."/>
            <person name="James T.Y."/>
            <person name="O'Malley M.A."/>
            <person name="Stajich J.E."/>
            <person name="Spatafora J.W."/>
            <person name="Visel A."/>
            <person name="Grigoriev I.V."/>
        </authorList>
    </citation>
    <scope>NUCLEOTIDE SEQUENCE [LARGE SCALE GENOMIC DNA]</scope>
    <source>
        <strain evidence="2 3">62-1032</strain>
    </source>
</reference>
<feature type="compositionally biased region" description="Polar residues" evidence="1">
    <location>
        <begin position="14"/>
        <end position="23"/>
    </location>
</feature>
<keyword evidence="3" id="KW-1185">Reference proteome</keyword>
<dbReference type="PANTHER" id="PTHR24030:SF0">
    <property type="entry name" value="PROTEIN CMSS1"/>
    <property type="match status" value="1"/>
</dbReference>
<sequence length="337" mass="36856">MAPPPAKKAKTDTKSTPQISGDSLDQDFLLEDNFAPSDDSDHDDGQAYDPAELVASDDEDGHPHRPLPQSDDEDEDQQPAPKKRKAADREGATSAGGEGGEGAGEQKKKVKKEKKPKKPKAAKLQELGIGESEGLGLLPLAALVDALAEKQKRALPKLSNMEMDDLRLPESYLIDTSSTTERTNLQAFLRAAFPTLPNTLAKVPKKEGSPRLLVIAGAALRVADLCREVKDFKTKEVDVAKLFAKHFKLAEHAEYLNKTKTGIAVGTPNRIGKLLDETDSLHLTHLSHIILDATHLDAKKRSLVDMPEAREDLFKLVLGNKDIVERLKEGKCKIVIY</sequence>
<protein>
    <submittedName>
        <fullName evidence="2">U3-containing 90S pre-ribosomal complex subunit-domain containing protein</fullName>
    </submittedName>
</protein>
<dbReference type="AlphaFoldDB" id="A0A1Y2C336"/>
<dbReference type="OrthoDB" id="1929311at2759"/>
<gene>
    <name evidence="2" type="ORF">BCR35DRAFT_311346</name>
</gene>
<dbReference type="Pfam" id="PF14617">
    <property type="entry name" value="CMS1"/>
    <property type="match status" value="1"/>
</dbReference>
<organism evidence="2 3">
    <name type="scientific">Leucosporidium creatinivorum</name>
    <dbReference type="NCBI Taxonomy" id="106004"/>
    <lineage>
        <taxon>Eukaryota</taxon>
        <taxon>Fungi</taxon>
        <taxon>Dikarya</taxon>
        <taxon>Basidiomycota</taxon>
        <taxon>Pucciniomycotina</taxon>
        <taxon>Microbotryomycetes</taxon>
        <taxon>Leucosporidiales</taxon>
        <taxon>Leucosporidium</taxon>
    </lineage>
</organism>
<evidence type="ECO:0000313" key="2">
    <source>
        <dbReference type="EMBL" id="ORY41450.1"/>
    </source>
</evidence>
<accession>A0A1Y2C336</accession>
<dbReference type="EMBL" id="MCGR01000136">
    <property type="protein sequence ID" value="ORY41450.1"/>
    <property type="molecule type" value="Genomic_DNA"/>
</dbReference>
<name>A0A1Y2C336_9BASI</name>
<dbReference type="InterPro" id="IPR032704">
    <property type="entry name" value="Cms1"/>
</dbReference>
<feature type="compositionally biased region" description="Gly residues" evidence="1">
    <location>
        <begin position="94"/>
        <end position="103"/>
    </location>
</feature>
<dbReference type="Gene3D" id="3.40.50.300">
    <property type="entry name" value="P-loop containing nucleotide triphosphate hydrolases"/>
    <property type="match status" value="1"/>
</dbReference>
<dbReference type="FunCoup" id="A0A1Y2C336">
    <property type="interactions" value="94"/>
</dbReference>
<comment type="caution">
    <text evidence="2">The sequence shown here is derived from an EMBL/GenBank/DDBJ whole genome shotgun (WGS) entry which is preliminary data.</text>
</comment>
<dbReference type="GO" id="GO:0005634">
    <property type="term" value="C:nucleus"/>
    <property type="evidence" value="ECO:0007669"/>
    <property type="project" value="TreeGrafter"/>
</dbReference>
<feature type="compositionally biased region" description="Basic residues" evidence="1">
    <location>
        <begin position="108"/>
        <end position="121"/>
    </location>
</feature>
<dbReference type="Proteomes" id="UP000193467">
    <property type="component" value="Unassembled WGS sequence"/>
</dbReference>
<dbReference type="InterPro" id="IPR027417">
    <property type="entry name" value="P-loop_NTPase"/>
</dbReference>
<dbReference type="InParanoid" id="A0A1Y2C336"/>
<evidence type="ECO:0000256" key="1">
    <source>
        <dbReference type="SAM" id="MobiDB-lite"/>
    </source>
</evidence>
<feature type="region of interest" description="Disordered" evidence="1">
    <location>
        <begin position="1"/>
        <end position="125"/>
    </location>
</feature>
<dbReference type="PANTHER" id="PTHR24030">
    <property type="entry name" value="PROTEIN CMSS1"/>
    <property type="match status" value="1"/>
</dbReference>
<dbReference type="STRING" id="106004.A0A1Y2C336"/>